<dbReference type="VEuPathDB" id="HostDB:ENSMUSG00000039546"/>
<reference evidence="1" key="4">
    <citation type="submission" date="2025-09" db="UniProtKB">
        <authorList>
            <consortium name="Ensembl"/>
        </authorList>
    </citation>
    <scope>IDENTIFICATION</scope>
    <source>
        <strain evidence="1">C57BL/6J</strain>
    </source>
</reference>
<dbReference type="HOGENOM" id="CLU_3142653_0_0_1"/>
<dbReference type="AlphaFoldDB" id="D6RH95"/>
<reference evidence="1" key="3">
    <citation type="submission" date="2025-08" db="UniProtKB">
        <authorList>
            <consortium name="Ensembl"/>
        </authorList>
    </citation>
    <scope>IDENTIFICATION</scope>
    <source>
        <strain evidence="1">C57BL/6J</strain>
    </source>
</reference>
<protein>
    <submittedName>
        <fullName evidence="1">Adherens junction associated protein 1</fullName>
    </submittedName>
</protein>
<dbReference type="AGR" id="MGI:2685419"/>
<dbReference type="Bgee" id="ENSMUSG00000039546">
    <property type="expression patterns" value="Expressed in lumbar subsegment of spinal cord and 86 other cell types or tissues"/>
</dbReference>
<dbReference type="MGI" id="MGI:2685419">
    <property type="gene designation" value="Ajap1"/>
</dbReference>
<dbReference type="GeneTree" id="ENSGT00510000048586"/>
<name>D6RH95_MOUSE</name>
<gene>
    <name evidence="1 2" type="primary">Ajap1</name>
</gene>
<reference evidence="1 3" key="2">
    <citation type="journal article" date="2011" name="PLoS Biol.">
        <title>Modernizing reference genome assemblies.</title>
        <authorList>
            <person name="Church D.M."/>
            <person name="Schneider V.A."/>
            <person name="Graves T."/>
            <person name="Auger K."/>
            <person name="Cunningham F."/>
            <person name="Bouk N."/>
            <person name="Chen H.C."/>
            <person name="Agarwala R."/>
            <person name="McLaren W.M."/>
            <person name="Ritchie G.R."/>
            <person name="Albracht D."/>
            <person name="Kremitzki M."/>
            <person name="Rock S."/>
            <person name="Kotkiewicz H."/>
            <person name="Kremitzki C."/>
            <person name="Wollam A."/>
            <person name="Trani L."/>
            <person name="Fulton L."/>
            <person name="Fulton R."/>
            <person name="Matthews L."/>
            <person name="Whitehead S."/>
            <person name="Chow W."/>
            <person name="Torrance J."/>
            <person name="Dunn M."/>
            <person name="Harden G."/>
            <person name="Threadgold G."/>
            <person name="Wood J."/>
            <person name="Collins J."/>
            <person name="Heath P."/>
            <person name="Griffiths G."/>
            <person name="Pelan S."/>
            <person name="Grafham D."/>
            <person name="Eichler E.E."/>
            <person name="Weinstock G."/>
            <person name="Mardis E.R."/>
            <person name="Wilson R.K."/>
            <person name="Howe K."/>
            <person name="Flicek P."/>
            <person name="Hubbard T."/>
        </authorList>
    </citation>
    <scope>NUCLEOTIDE SEQUENCE [LARGE SCALE GENOMIC DNA]</scope>
    <source>
        <strain evidence="1 3">C57BL/6J</strain>
    </source>
</reference>
<evidence type="ECO:0000313" key="1">
    <source>
        <dbReference type="Ensembl" id="ENSMUSP00000116651.2"/>
    </source>
</evidence>
<evidence type="ECO:0000313" key="2">
    <source>
        <dbReference type="MGI" id="MGI:2685419"/>
    </source>
</evidence>
<dbReference type="ExpressionAtlas" id="D6RH95">
    <property type="expression patterns" value="baseline and differential"/>
</dbReference>
<proteinExistence type="predicted"/>
<accession>D6RH95</accession>
<dbReference type="Antibodypedia" id="2726">
    <property type="antibodies" value="50 antibodies from 18 providers"/>
</dbReference>
<sequence>MWIQQLLGLRSGCASDHHHHRLPHHGHRCAHHNSCLKKLLCPKRAHSEE</sequence>
<dbReference type="Ensembl" id="ENSMUST00000149177.2">
    <property type="protein sequence ID" value="ENSMUSP00000116651.2"/>
    <property type="gene ID" value="ENSMUSG00000039546.10"/>
</dbReference>
<organism evidence="1 3">
    <name type="scientific">Mus musculus</name>
    <name type="common">Mouse</name>
    <dbReference type="NCBI Taxonomy" id="10090"/>
    <lineage>
        <taxon>Eukaryota</taxon>
        <taxon>Metazoa</taxon>
        <taxon>Chordata</taxon>
        <taxon>Craniata</taxon>
        <taxon>Vertebrata</taxon>
        <taxon>Euteleostomi</taxon>
        <taxon>Mammalia</taxon>
        <taxon>Eutheria</taxon>
        <taxon>Euarchontoglires</taxon>
        <taxon>Glires</taxon>
        <taxon>Rodentia</taxon>
        <taxon>Myomorpha</taxon>
        <taxon>Muroidea</taxon>
        <taxon>Muridae</taxon>
        <taxon>Murinae</taxon>
        <taxon>Mus</taxon>
        <taxon>Mus</taxon>
    </lineage>
</organism>
<evidence type="ECO:0000313" key="3">
    <source>
        <dbReference type="Proteomes" id="UP000000589"/>
    </source>
</evidence>
<reference evidence="1 3" key="1">
    <citation type="journal article" date="2009" name="PLoS Biol.">
        <title>Lineage-specific biology revealed by a finished genome assembly of the mouse.</title>
        <authorList>
            <consortium name="Mouse Genome Sequencing Consortium"/>
            <person name="Church D.M."/>
            <person name="Goodstadt L."/>
            <person name="Hillier L.W."/>
            <person name="Zody M.C."/>
            <person name="Goldstein S."/>
            <person name="She X."/>
            <person name="Bult C.J."/>
            <person name="Agarwala R."/>
            <person name="Cherry J.L."/>
            <person name="DiCuccio M."/>
            <person name="Hlavina W."/>
            <person name="Kapustin Y."/>
            <person name="Meric P."/>
            <person name="Maglott D."/>
            <person name="Birtle Z."/>
            <person name="Marques A.C."/>
            <person name="Graves T."/>
            <person name="Zhou S."/>
            <person name="Teague B."/>
            <person name="Potamousis K."/>
            <person name="Churas C."/>
            <person name="Place M."/>
            <person name="Herschleb J."/>
            <person name="Runnheim R."/>
            <person name="Forrest D."/>
            <person name="Amos-Landgraf J."/>
            <person name="Schwartz D.C."/>
            <person name="Cheng Z."/>
            <person name="Lindblad-Toh K."/>
            <person name="Eichler E.E."/>
            <person name="Ponting C.P."/>
        </authorList>
    </citation>
    <scope>NUCLEOTIDE SEQUENCE [LARGE SCALE GENOMIC DNA]</scope>
    <source>
        <strain evidence="1 3">C57BL/6J</strain>
    </source>
</reference>
<dbReference type="Proteomes" id="UP000000589">
    <property type="component" value="Chromosome 4"/>
</dbReference>
<keyword evidence="3" id="KW-1185">Reference proteome</keyword>